<protein>
    <submittedName>
        <fullName evidence="2">Uncharacterized protein</fullName>
    </submittedName>
</protein>
<feature type="region of interest" description="Disordered" evidence="1">
    <location>
        <begin position="54"/>
        <end position="83"/>
    </location>
</feature>
<name>A0ABR2PZ15_9ROSI</name>
<dbReference type="PANTHER" id="PTHR33974">
    <property type="entry name" value="VASCULAR-RELATED UNKNOWN PROTEIN 1-RELATED"/>
    <property type="match status" value="1"/>
</dbReference>
<feature type="compositionally biased region" description="Polar residues" evidence="1">
    <location>
        <begin position="101"/>
        <end position="114"/>
    </location>
</feature>
<evidence type="ECO:0000313" key="2">
    <source>
        <dbReference type="EMBL" id="KAK8993670.1"/>
    </source>
</evidence>
<organism evidence="2 3">
    <name type="scientific">Hibiscus sabdariffa</name>
    <name type="common">roselle</name>
    <dbReference type="NCBI Taxonomy" id="183260"/>
    <lineage>
        <taxon>Eukaryota</taxon>
        <taxon>Viridiplantae</taxon>
        <taxon>Streptophyta</taxon>
        <taxon>Embryophyta</taxon>
        <taxon>Tracheophyta</taxon>
        <taxon>Spermatophyta</taxon>
        <taxon>Magnoliopsida</taxon>
        <taxon>eudicotyledons</taxon>
        <taxon>Gunneridae</taxon>
        <taxon>Pentapetalae</taxon>
        <taxon>rosids</taxon>
        <taxon>malvids</taxon>
        <taxon>Malvales</taxon>
        <taxon>Malvaceae</taxon>
        <taxon>Malvoideae</taxon>
        <taxon>Hibiscus</taxon>
    </lineage>
</organism>
<dbReference type="Proteomes" id="UP001396334">
    <property type="component" value="Unassembled WGS sequence"/>
</dbReference>
<accession>A0ABR2PZ15</accession>
<feature type="region of interest" description="Disordered" evidence="1">
    <location>
        <begin position="1"/>
        <end position="20"/>
    </location>
</feature>
<feature type="compositionally biased region" description="Polar residues" evidence="1">
    <location>
        <begin position="1"/>
        <end position="17"/>
    </location>
</feature>
<reference evidence="2 3" key="1">
    <citation type="journal article" date="2024" name="G3 (Bethesda)">
        <title>Genome assembly of Hibiscus sabdariffa L. provides insights into metabolisms of medicinal natural products.</title>
        <authorList>
            <person name="Kim T."/>
        </authorList>
    </citation>
    <scope>NUCLEOTIDE SEQUENCE [LARGE SCALE GENOMIC DNA]</scope>
    <source>
        <strain evidence="2">TK-2024</strain>
        <tissue evidence="2">Old leaves</tissue>
    </source>
</reference>
<gene>
    <name evidence="2" type="ORF">V6N11_007896</name>
</gene>
<evidence type="ECO:0000256" key="1">
    <source>
        <dbReference type="SAM" id="MobiDB-lite"/>
    </source>
</evidence>
<comment type="caution">
    <text evidence="2">The sequence shown here is derived from an EMBL/GenBank/DDBJ whole genome shotgun (WGS) entry which is preliminary data.</text>
</comment>
<sequence>MEHRSINPSAVSKQETTPLDYDSVEESGWTAYFEDFWNYNHQQNSCCSSFSCGSSFTSNPATTRGPAWKSPPSSNNHHRVFPKKTRTKEICDCEEDDSLEDTASSPVNSISPKVTSDDWKSNNINPSKREDEAAHTCLVSY</sequence>
<proteinExistence type="predicted"/>
<feature type="region of interest" description="Disordered" evidence="1">
    <location>
        <begin position="95"/>
        <end position="141"/>
    </location>
</feature>
<dbReference type="PANTHER" id="PTHR33974:SF2">
    <property type="entry name" value="VASCULAR-RELATED UNKNOWN PROTEIN 1"/>
    <property type="match status" value="1"/>
</dbReference>
<dbReference type="EMBL" id="JBBPBN010000048">
    <property type="protein sequence ID" value="KAK8993670.1"/>
    <property type="molecule type" value="Genomic_DNA"/>
</dbReference>
<evidence type="ECO:0000313" key="3">
    <source>
        <dbReference type="Proteomes" id="UP001396334"/>
    </source>
</evidence>
<dbReference type="InterPro" id="IPR039280">
    <property type="entry name" value="VUP"/>
</dbReference>
<keyword evidence="3" id="KW-1185">Reference proteome</keyword>